<dbReference type="OrthoDB" id="3233705at2759"/>
<gene>
    <name evidence="2" type="ORF">PTTG_28774</name>
</gene>
<dbReference type="InterPro" id="IPR023780">
    <property type="entry name" value="Chromo_domain"/>
</dbReference>
<evidence type="ECO:0000313" key="4">
    <source>
        <dbReference type="Proteomes" id="UP000005240"/>
    </source>
</evidence>
<dbReference type="Pfam" id="PF00385">
    <property type="entry name" value="Chromo"/>
    <property type="match status" value="1"/>
</dbReference>
<dbReference type="PROSITE" id="PS50013">
    <property type="entry name" value="CHROMO_2"/>
    <property type="match status" value="1"/>
</dbReference>
<dbReference type="EMBL" id="ADAS02000137">
    <property type="protein sequence ID" value="OAV89180.1"/>
    <property type="molecule type" value="Genomic_DNA"/>
</dbReference>
<keyword evidence="4" id="KW-1185">Reference proteome</keyword>
<dbReference type="Proteomes" id="UP000005240">
    <property type="component" value="Unassembled WGS sequence"/>
</dbReference>
<evidence type="ECO:0000313" key="2">
    <source>
        <dbReference type="EMBL" id="OAV89180.1"/>
    </source>
</evidence>
<reference evidence="2" key="1">
    <citation type="submission" date="2009-11" db="EMBL/GenBank/DDBJ databases">
        <authorList>
            <consortium name="The Broad Institute Genome Sequencing Platform"/>
            <person name="Ward D."/>
            <person name="Feldgarden M."/>
            <person name="Earl A."/>
            <person name="Young S.K."/>
            <person name="Zeng Q."/>
            <person name="Koehrsen M."/>
            <person name="Alvarado L."/>
            <person name="Berlin A."/>
            <person name="Bochicchio J."/>
            <person name="Borenstein D."/>
            <person name="Chapman S.B."/>
            <person name="Chen Z."/>
            <person name="Engels R."/>
            <person name="Freedman E."/>
            <person name="Gellesch M."/>
            <person name="Goldberg J."/>
            <person name="Griggs A."/>
            <person name="Gujja S."/>
            <person name="Heilman E."/>
            <person name="Heiman D."/>
            <person name="Hepburn T."/>
            <person name="Howarth C."/>
            <person name="Jen D."/>
            <person name="Larson L."/>
            <person name="Lewis B."/>
            <person name="Mehta T."/>
            <person name="Park D."/>
            <person name="Pearson M."/>
            <person name="Roberts A."/>
            <person name="Saif S."/>
            <person name="Shea T."/>
            <person name="Shenoy N."/>
            <person name="Sisk P."/>
            <person name="Stolte C."/>
            <person name="Sykes S."/>
            <person name="Thomson T."/>
            <person name="Walk T."/>
            <person name="White J."/>
            <person name="Yandava C."/>
            <person name="Izard J."/>
            <person name="Baranova O.V."/>
            <person name="Blanton J.M."/>
            <person name="Tanner A.C."/>
            <person name="Dewhirst F.E."/>
            <person name="Haas B."/>
            <person name="Nusbaum C."/>
            <person name="Birren B."/>
        </authorList>
    </citation>
    <scope>NUCLEOTIDE SEQUENCE [LARGE SCALE GENOMIC DNA]</scope>
    <source>
        <strain evidence="2">1-1 BBBD Race 1</strain>
    </source>
</reference>
<feature type="domain" description="Chromo" evidence="1">
    <location>
        <begin position="94"/>
        <end position="155"/>
    </location>
</feature>
<evidence type="ECO:0000259" key="1">
    <source>
        <dbReference type="PROSITE" id="PS50013"/>
    </source>
</evidence>
<organism evidence="2">
    <name type="scientific">Puccinia triticina (isolate 1-1 / race 1 (BBBD))</name>
    <name type="common">Brown leaf rust fungus</name>
    <dbReference type="NCBI Taxonomy" id="630390"/>
    <lineage>
        <taxon>Eukaryota</taxon>
        <taxon>Fungi</taxon>
        <taxon>Dikarya</taxon>
        <taxon>Basidiomycota</taxon>
        <taxon>Pucciniomycotina</taxon>
        <taxon>Pucciniomycetes</taxon>
        <taxon>Pucciniales</taxon>
        <taxon>Pucciniaceae</taxon>
        <taxon>Puccinia</taxon>
    </lineage>
</organism>
<dbReference type="InterPro" id="IPR000953">
    <property type="entry name" value="Chromo/chromo_shadow_dom"/>
</dbReference>
<reference evidence="2" key="2">
    <citation type="submission" date="2016-05" db="EMBL/GenBank/DDBJ databases">
        <title>Comparative analysis highlights variable genome content of wheat rusts and divergence of the mating loci.</title>
        <authorList>
            <person name="Cuomo C.A."/>
            <person name="Bakkeren G."/>
            <person name="Szabo L."/>
            <person name="Khalil H."/>
            <person name="Joly D."/>
            <person name="Goldberg J."/>
            <person name="Young S."/>
            <person name="Zeng Q."/>
            <person name="Fellers J."/>
        </authorList>
    </citation>
    <scope>NUCLEOTIDE SEQUENCE [LARGE SCALE GENOMIC DNA]</scope>
    <source>
        <strain evidence="2">1-1 BBBD Race 1</strain>
    </source>
</reference>
<dbReference type="SUPFAM" id="SSF54160">
    <property type="entry name" value="Chromo domain-like"/>
    <property type="match status" value="1"/>
</dbReference>
<evidence type="ECO:0000313" key="3">
    <source>
        <dbReference type="EnsemblFungi" id="PTTG_28774-t43_1-p1"/>
    </source>
</evidence>
<dbReference type="STRING" id="630390.A0A180G988"/>
<dbReference type="Gene3D" id="2.40.50.40">
    <property type="match status" value="1"/>
</dbReference>
<dbReference type="AlphaFoldDB" id="A0A180G988"/>
<proteinExistence type="predicted"/>
<dbReference type="VEuPathDB" id="FungiDB:PTTG_28774"/>
<name>A0A180G988_PUCT1</name>
<dbReference type="InterPro" id="IPR016197">
    <property type="entry name" value="Chromo-like_dom_sf"/>
</dbReference>
<dbReference type="EnsemblFungi" id="PTTG_28774-t43_1">
    <property type="protein sequence ID" value="PTTG_28774-t43_1-p1"/>
    <property type="gene ID" value="PTTG_28774"/>
</dbReference>
<dbReference type="GO" id="GO:0006338">
    <property type="term" value="P:chromatin remodeling"/>
    <property type="evidence" value="ECO:0007669"/>
    <property type="project" value="UniProtKB-ARBA"/>
</dbReference>
<reference evidence="3 4" key="3">
    <citation type="journal article" date="2017" name="G3 (Bethesda)">
        <title>Comparative analysis highlights variable genome content of wheat rusts and divergence of the mating loci.</title>
        <authorList>
            <person name="Cuomo C.A."/>
            <person name="Bakkeren G."/>
            <person name="Khalil H.B."/>
            <person name="Panwar V."/>
            <person name="Joly D."/>
            <person name="Linning R."/>
            <person name="Sakthikumar S."/>
            <person name="Song X."/>
            <person name="Adiconis X."/>
            <person name="Fan L."/>
            <person name="Goldberg J.M."/>
            <person name="Levin J.Z."/>
            <person name="Young S."/>
            <person name="Zeng Q."/>
            <person name="Anikster Y."/>
            <person name="Bruce M."/>
            <person name="Wang M."/>
            <person name="Yin C."/>
            <person name="McCallum B."/>
            <person name="Szabo L.J."/>
            <person name="Hulbert S."/>
            <person name="Chen X."/>
            <person name="Fellers J.P."/>
        </authorList>
    </citation>
    <scope>NUCLEOTIDE SEQUENCE</scope>
    <source>
        <strain evidence="4">Isolate 1-1 / race 1 (BBBD)</strain>
        <strain evidence="3">isolate 1-1 / race 1 (BBBD)</strain>
    </source>
</reference>
<reference evidence="3" key="4">
    <citation type="submission" date="2025-05" db="UniProtKB">
        <authorList>
            <consortium name="EnsemblFungi"/>
        </authorList>
    </citation>
    <scope>IDENTIFICATION</scope>
    <source>
        <strain evidence="3">isolate 1-1 / race 1 (BBBD)</strain>
    </source>
</reference>
<accession>A0A180G988</accession>
<sequence>MECLHHARVKQAEYYNRGKKEAPVYQEGDEVLLLQKFIQLQRISSKLDYRFIGPFKVVKMIGLNAVMLDFVAGRSINMGMKDDYYTNSQIVNWSNIRAILDVQDAKKGKFDYLISWKGSTPGKNTWVSENHIPVSANSYLQTFRKVAEAQKKRKVKNTKVPANDEVVEK</sequence>
<protein>
    <submittedName>
        <fullName evidence="3">Chromo domain-containing protein</fullName>
    </submittedName>
</protein>